<keyword evidence="7" id="KW-0408">Iron</keyword>
<organism evidence="14 15">
    <name type="scientific">Prauserella isguenensis</name>
    <dbReference type="NCBI Taxonomy" id="1470180"/>
    <lineage>
        <taxon>Bacteria</taxon>
        <taxon>Bacillati</taxon>
        <taxon>Actinomycetota</taxon>
        <taxon>Actinomycetes</taxon>
        <taxon>Pseudonocardiales</taxon>
        <taxon>Pseudonocardiaceae</taxon>
        <taxon>Prauserella</taxon>
    </lineage>
</organism>
<keyword evidence="6" id="KW-0560">Oxidoreductase</keyword>
<evidence type="ECO:0000256" key="12">
    <source>
        <dbReference type="SAM" id="MobiDB-lite"/>
    </source>
</evidence>
<evidence type="ECO:0000313" key="15">
    <source>
        <dbReference type="Proteomes" id="UP000550714"/>
    </source>
</evidence>
<dbReference type="Pfam" id="PF02628">
    <property type="entry name" value="COX15-CtaA"/>
    <property type="match status" value="1"/>
</dbReference>
<evidence type="ECO:0000256" key="3">
    <source>
        <dbReference type="ARBA" id="ARBA00022692"/>
    </source>
</evidence>
<evidence type="ECO:0000256" key="13">
    <source>
        <dbReference type="SAM" id="Phobius"/>
    </source>
</evidence>
<feature type="transmembrane region" description="Helical" evidence="13">
    <location>
        <begin position="81"/>
        <end position="102"/>
    </location>
</feature>
<dbReference type="GO" id="GO:0016020">
    <property type="term" value="C:membrane"/>
    <property type="evidence" value="ECO:0007669"/>
    <property type="project" value="UniProtKB-SubCell"/>
</dbReference>
<keyword evidence="4" id="KW-0479">Metal-binding</keyword>
<feature type="transmembrane region" description="Helical" evidence="13">
    <location>
        <begin position="263"/>
        <end position="283"/>
    </location>
</feature>
<feature type="region of interest" description="Disordered" evidence="12">
    <location>
        <begin position="317"/>
        <end position="350"/>
    </location>
</feature>
<dbReference type="RefSeq" id="WP_343053761.1">
    <property type="nucleotide sequence ID" value="NZ_JACHWU010000002.1"/>
</dbReference>
<keyword evidence="10" id="KW-1015">Disulfide bond</keyword>
<dbReference type="AlphaFoldDB" id="A0A839S1V0"/>
<comment type="subcellular location">
    <subcellularLocation>
        <location evidence="1">Membrane</location>
        <topology evidence="1">Multi-pass membrane protein</topology>
    </subcellularLocation>
</comment>
<evidence type="ECO:0000256" key="2">
    <source>
        <dbReference type="ARBA" id="ARBA00022475"/>
    </source>
</evidence>
<dbReference type="PANTHER" id="PTHR35457">
    <property type="entry name" value="HEME A SYNTHASE"/>
    <property type="match status" value="1"/>
</dbReference>
<keyword evidence="15" id="KW-1185">Reference proteome</keyword>
<dbReference type="InterPro" id="IPR050450">
    <property type="entry name" value="COX15/CtaA_HemeA_synthase"/>
</dbReference>
<sequence>MSAFVERLSSLVGRLPYPSRAVQRTIAIAAIITQGGIGVTGSVVRVTGSGLGCPTWPQCFPGSMFPVEHPEYEMFNQWIEFGNRLLTGIVGVVAALCVLVAWRIKLDHPGRTRLVKLAWTMPGGVVAQAVIGGVTVVTGLLWWTVAIHFLASAVLVWLATQLLYALDEGDDQPRPVLPARHRPLLQALVVALAAVLAAGTTVTGAGPHGGDPDTPRFDVPIETLSFIHGGLLVVFLAILAALGGAVWRRRAETPPSAALRRRYAVVWVVSLAQGVLGSVQYQLGVPEELVSFHVLGSAAVIVAVSALWCATRDRGPAVSHHPAGDHAADTHPRDTTAEGAAPPTAGTTSP</sequence>
<dbReference type="GO" id="GO:0016491">
    <property type="term" value="F:oxidoreductase activity"/>
    <property type="evidence" value="ECO:0007669"/>
    <property type="project" value="UniProtKB-KW"/>
</dbReference>
<evidence type="ECO:0000256" key="1">
    <source>
        <dbReference type="ARBA" id="ARBA00004141"/>
    </source>
</evidence>
<feature type="transmembrane region" description="Helical" evidence="13">
    <location>
        <begin position="184"/>
        <end position="206"/>
    </location>
</feature>
<feature type="transmembrane region" description="Helical" evidence="13">
    <location>
        <begin position="226"/>
        <end position="247"/>
    </location>
</feature>
<dbReference type="PANTHER" id="PTHR35457:SF1">
    <property type="entry name" value="HEME A SYNTHASE"/>
    <property type="match status" value="1"/>
</dbReference>
<evidence type="ECO:0000256" key="6">
    <source>
        <dbReference type="ARBA" id="ARBA00023002"/>
    </source>
</evidence>
<name>A0A839S1V0_9PSEU</name>
<feature type="compositionally biased region" description="Low complexity" evidence="12">
    <location>
        <begin position="337"/>
        <end position="350"/>
    </location>
</feature>
<proteinExistence type="predicted"/>
<evidence type="ECO:0000256" key="4">
    <source>
        <dbReference type="ARBA" id="ARBA00022723"/>
    </source>
</evidence>
<evidence type="ECO:0000256" key="9">
    <source>
        <dbReference type="ARBA" id="ARBA00023136"/>
    </source>
</evidence>
<evidence type="ECO:0000256" key="11">
    <source>
        <dbReference type="ARBA" id="ARBA00023444"/>
    </source>
</evidence>
<evidence type="ECO:0000256" key="8">
    <source>
        <dbReference type="ARBA" id="ARBA00023133"/>
    </source>
</evidence>
<dbReference type="InterPro" id="IPR003780">
    <property type="entry name" value="COX15/CtaA_fam"/>
</dbReference>
<gene>
    <name evidence="14" type="ORF">FHS23_001772</name>
</gene>
<dbReference type="GO" id="GO:0006784">
    <property type="term" value="P:heme A biosynthetic process"/>
    <property type="evidence" value="ECO:0007669"/>
    <property type="project" value="InterPro"/>
</dbReference>
<feature type="transmembrane region" description="Helical" evidence="13">
    <location>
        <begin position="289"/>
        <end position="310"/>
    </location>
</feature>
<protein>
    <submittedName>
        <fullName evidence="14">Cytochrome c oxidase assembly protein subunit 15</fullName>
    </submittedName>
</protein>
<keyword evidence="8" id="KW-0350">Heme biosynthesis</keyword>
<evidence type="ECO:0000256" key="7">
    <source>
        <dbReference type="ARBA" id="ARBA00023004"/>
    </source>
</evidence>
<keyword evidence="3 13" id="KW-0812">Transmembrane</keyword>
<comment type="pathway">
    <text evidence="11">Porphyrin-containing compound metabolism.</text>
</comment>
<dbReference type="Proteomes" id="UP000550714">
    <property type="component" value="Unassembled WGS sequence"/>
</dbReference>
<evidence type="ECO:0000256" key="10">
    <source>
        <dbReference type="ARBA" id="ARBA00023157"/>
    </source>
</evidence>
<comment type="caution">
    <text evidence="14">The sequence shown here is derived from an EMBL/GenBank/DDBJ whole genome shotgun (WGS) entry which is preliminary data.</text>
</comment>
<keyword evidence="9 13" id="KW-0472">Membrane</keyword>
<feature type="transmembrane region" description="Helical" evidence="13">
    <location>
        <begin position="114"/>
        <end position="134"/>
    </location>
</feature>
<feature type="transmembrane region" description="Helical" evidence="13">
    <location>
        <begin position="140"/>
        <end position="164"/>
    </location>
</feature>
<dbReference type="GO" id="GO:0046872">
    <property type="term" value="F:metal ion binding"/>
    <property type="evidence" value="ECO:0007669"/>
    <property type="project" value="UniProtKB-KW"/>
</dbReference>
<dbReference type="EMBL" id="JACHWU010000002">
    <property type="protein sequence ID" value="MBB3050749.1"/>
    <property type="molecule type" value="Genomic_DNA"/>
</dbReference>
<accession>A0A839S1V0</accession>
<reference evidence="14 15" key="1">
    <citation type="submission" date="2020-08" db="EMBL/GenBank/DDBJ databases">
        <title>Genomic Encyclopedia of Type Strains, Phase III (KMG-III): the genomes of soil and plant-associated and newly described type strains.</title>
        <authorList>
            <person name="Whitman W."/>
        </authorList>
    </citation>
    <scope>NUCLEOTIDE SEQUENCE [LARGE SCALE GENOMIC DNA]</scope>
    <source>
        <strain evidence="14 15">CECT 8577</strain>
    </source>
</reference>
<feature type="compositionally biased region" description="Basic and acidic residues" evidence="12">
    <location>
        <begin position="322"/>
        <end position="336"/>
    </location>
</feature>
<keyword evidence="5 13" id="KW-1133">Transmembrane helix</keyword>
<evidence type="ECO:0000256" key="5">
    <source>
        <dbReference type="ARBA" id="ARBA00022989"/>
    </source>
</evidence>
<keyword evidence="2" id="KW-1003">Cell membrane</keyword>
<evidence type="ECO:0000313" key="14">
    <source>
        <dbReference type="EMBL" id="MBB3050749.1"/>
    </source>
</evidence>